<evidence type="ECO:0000256" key="1">
    <source>
        <dbReference type="ARBA" id="ARBA00006153"/>
    </source>
</evidence>
<evidence type="ECO:0000256" key="2">
    <source>
        <dbReference type="ARBA" id="ARBA00022729"/>
    </source>
</evidence>
<evidence type="ECO:0000256" key="6">
    <source>
        <dbReference type="SAM" id="SignalP"/>
    </source>
</evidence>
<dbReference type="OrthoDB" id="6119954at2759"/>
<dbReference type="InterPro" id="IPR011650">
    <property type="entry name" value="Peptidase_M20_dimer"/>
</dbReference>
<evidence type="ECO:0000259" key="7">
    <source>
        <dbReference type="Pfam" id="PF07687"/>
    </source>
</evidence>
<keyword evidence="9" id="KW-1185">Reference proteome</keyword>
<feature type="signal peptide" evidence="6">
    <location>
        <begin position="1"/>
        <end position="23"/>
    </location>
</feature>
<dbReference type="Pfam" id="PF07687">
    <property type="entry name" value="M20_dimer"/>
    <property type="match status" value="1"/>
</dbReference>
<organism evidence="8 9">
    <name type="scientific">Populus tomentosa</name>
    <name type="common">Chinese white poplar</name>
    <dbReference type="NCBI Taxonomy" id="118781"/>
    <lineage>
        <taxon>Eukaryota</taxon>
        <taxon>Viridiplantae</taxon>
        <taxon>Streptophyta</taxon>
        <taxon>Embryophyta</taxon>
        <taxon>Tracheophyta</taxon>
        <taxon>Spermatophyta</taxon>
        <taxon>Magnoliopsida</taxon>
        <taxon>eudicotyledons</taxon>
        <taxon>Gunneridae</taxon>
        <taxon>Pentapetalae</taxon>
        <taxon>rosids</taxon>
        <taxon>fabids</taxon>
        <taxon>Malpighiales</taxon>
        <taxon>Salicaceae</taxon>
        <taxon>Saliceae</taxon>
        <taxon>Populus</taxon>
    </lineage>
</organism>
<feature type="chain" id="PRO_5036468188" description="Peptidase M20 dimerisation domain-containing protein" evidence="6">
    <location>
        <begin position="24"/>
        <end position="605"/>
    </location>
</feature>
<dbReference type="NCBIfam" id="TIGR01891">
    <property type="entry name" value="amidohydrolases"/>
    <property type="match status" value="1"/>
</dbReference>
<evidence type="ECO:0000313" key="9">
    <source>
        <dbReference type="Proteomes" id="UP000886885"/>
    </source>
</evidence>
<dbReference type="FunFam" id="3.30.70.360:FF:000001">
    <property type="entry name" value="N-acetyldiaminopimelate deacetylase"/>
    <property type="match status" value="1"/>
</dbReference>
<comment type="caution">
    <text evidence="8">The sequence shown here is derived from an EMBL/GenBank/DDBJ whole genome shotgun (WGS) entry which is preliminary data.</text>
</comment>
<dbReference type="GO" id="GO:0009694">
    <property type="term" value="P:jasmonic acid metabolic process"/>
    <property type="evidence" value="ECO:0007669"/>
    <property type="project" value="TreeGrafter"/>
</dbReference>
<reference evidence="8" key="1">
    <citation type="journal article" date="2020" name="bioRxiv">
        <title>Hybrid origin of Populus tomentosa Carr. identified through genome sequencing and phylogenomic analysis.</title>
        <authorList>
            <person name="An X."/>
            <person name="Gao K."/>
            <person name="Chen Z."/>
            <person name="Li J."/>
            <person name="Yang X."/>
            <person name="Yang X."/>
            <person name="Zhou J."/>
            <person name="Guo T."/>
            <person name="Zhao T."/>
            <person name="Huang S."/>
            <person name="Miao D."/>
            <person name="Khan W.U."/>
            <person name="Rao P."/>
            <person name="Ye M."/>
            <person name="Lei B."/>
            <person name="Liao W."/>
            <person name="Wang J."/>
            <person name="Ji L."/>
            <person name="Li Y."/>
            <person name="Guo B."/>
            <person name="Mustafa N.S."/>
            <person name="Li S."/>
            <person name="Yun Q."/>
            <person name="Keller S.R."/>
            <person name="Mao J."/>
            <person name="Zhang R."/>
            <person name="Strauss S.H."/>
        </authorList>
    </citation>
    <scope>NUCLEOTIDE SEQUENCE</scope>
    <source>
        <strain evidence="8">GM15</strain>
        <tissue evidence="8">Leaf</tissue>
    </source>
</reference>
<feature type="domain" description="Peptidase M20 dimerisation" evidence="7">
    <location>
        <begin position="396"/>
        <end position="489"/>
    </location>
</feature>
<dbReference type="GO" id="GO:0016787">
    <property type="term" value="F:hydrolase activity"/>
    <property type="evidence" value="ECO:0007669"/>
    <property type="project" value="UniProtKB-KW"/>
</dbReference>
<evidence type="ECO:0000256" key="4">
    <source>
        <dbReference type="ARBA" id="ARBA00023211"/>
    </source>
</evidence>
<feature type="region of interest" description="Disordered" evidence="5">
    <location>
        <begin position="23"/>
        <end position="43"/>
    </location>
</feature>
<dbReference type="Proteomes" id="UP000886885">
    <property type="component" value="Chromosome 5A"/>
</dbReference>
<dbReference type="InterPro" id="IPR017439">
    <property type="entry name" value="Amidohydrolase"/>
</dbReference>
<feature type="region of interest" description="Disordered" evidence="5">
    <location>
        <begin position="67"/>
        <end position="88"/>
    </location>
</feature>
<sequence>MNSLKNLSVLFLSLEISFISIISSPSSSPSTTSTSPSPITCNNNNNNNCDGDYSYSCLDGTLSRVNSLNSKPKNQSKPTEGKPSSTSCEVWSKTCSEAVLALARQPETVTWLKSVRRRIHENPELAFEEVKTSELVRDELDRMGIEYRYPLAQTGIRAWIGTGGPPFVAVRADMDALPIQEAVEWEHKSKVAGKMHACGHDAHVAMLMGAAKILKSREHLLKYIGFLERILFVVYWVQHDAKEIGKRSVLFLLDLNFEWLALVYEKRRVCVTFLLAINGRKTYRISSSCFRLHRFRKATAFNVQVCHVLELYAYKRATDVTLRLFAMVRFSLLQLQGTVILLFQPAEEAGNGAKRMIGDGALEDVEAIFAVHVSHEHPTAIIGSRPGPLLAGCGFFRAVINGKMGHAGTPHHSVDPILAASAAVISLQGIVSREANPLDSQVVSVTTMDGGNDLDMIPDTVILGGTFRAFSNTSFNQLLQRIEEVIVEQASVFRCSATVDFFENQSTVYPPTVNDDHMYEHVRKVAIDLLGPANFRVVPPMMGAEDFSFYTQVVPAAFYYIGVRNETLGSTHTGHSPYFMIDEDVLPIGAATHATIAERYLIEHG</sequence>
<evidence type="ECO:0000256" key="5">
    <source>
        <dbReference type="SAM" id="MobiDB-lite"/>
    </source>
</evidence>
<keyword evidence="2 6" id="KW-0732">Signal</keyword>
<dbReference type="Pfam" id="PF01546">
    <property type="entry name" value="Peptidase_M20"/>
    <property type="match status" value="2"/>
</dbReference>
<dbReference type="AlphaFoldDB" id="A0A8X8CUB7"/>
<proteinExistence type="inferred from homology"/>
<dbReference type="PANTHER" id="PTHR11014:SF62">
    <property type="entry name" value="IAA-AMINO ACID HYDROLASE ILR1-LIKE 6"/>
    <property type="match status" value="1"/>
</dbReference>
<protein>
    <recommendedName>
        <fullName evidence="7">Peptidase M20 dimerisation domain-containing protein</fullName>
    </recommendedName>
</protein>
<comment type="similarity">
    <text evidence="1">Belongs to the peptidase M20 family.</text>
</comment>
<dbReference type="InterPro" id="IPR044757">
    <property type="entry name" value="ILR1-like_Hyd"/>
</dbReference>
<gene>
    <name evidence="8" type="ORF">POTOM_019595</name>
</gene>
<dbReference type="InterPro" id="IPR002933">
    <property type="entry name" value="Peptidase_M20"/>
</dbReference>
<dbReference type="CDD" id="cd08017">
    <property type="entry name" value="M20_IAA_Hyd"/>
    <property type="match status" value="1"/>
</dbReference>
<keyword evidence="3" id="KW-0378">Hydrolase</keyword>
<dbReference type="PANTHER" id="PTHR11014">
    <property type="entry name" value="PEPTIDASE M20 FAMILY MEMBER"/>
    <property type="match status" value="1"/>
</dbReference>
<dbReference type="GO" id="GO:0009850">
    <property type="term" value="P:auxin metabolic process"/>
    <property type="evidence" value="ECO:0007669"/>
    <property type="project" value="InterPro"/>
</dbReference>
<dbReference type="EMBL" id="JAAWWB010000009">
    <property type="protein sequence ID" value="KAG6776091.1"/>
    <property type="molecule type" value="Genomic_DNA"/>
</dbReference>
<keyword evidence="4" id="KW-0464">Manganese</keyword>
<evidence type="ECO:0000313" key="8">
    <source>
        <dbReference type="EMBL" id="KAG6776091.1"/>
    </source>
</evidence>
<evidence type="ECO:0000256" key="3">
    <source>
        <dbReference type="ARBA" id="ARBA00022801"/>
    </source>
</evidence>
<accession>A0A8X8CUB7</accession>
<name>A0A8X8CUB7_POPTO</name>